<name>A0A7K1FIF6_9ACTN</name>
<evidence type="ECO:0000313" key="6">
    <source>
        <dbReference type="Proteomes" id="UP000460221"/>
    </source>
</evidence>
<dbReference type="GO" id="GO:0005524">
    <property type="term" value="F:ATP binding"/>
    <property type="evidence" value="ECO:0007669"/>
    <property type="project" value="UniProtKB-KW"/>
</dbReference>
<evidence type="ECO:0000256" key="1">
    <source>
        <dbReference type="ARBA" id="ARBA00022448"/>
    </source>
</evidence>
<dbReference type="PANTHER" id="PTHR45772:SF1">
    <property type="entry name" value="ABC TRANSPORTER ATP-BINDING PROTEIN"/>
    <property type="match status" value="1"/>
</dbReference>
<dbReference type="EMBL" id="WLYK01000001">
    <property type="protein sequence ID" value="MTD13901.1"/>
    <property type="molecule type" value="Genomic_DNA"/>
</dbReference>
<dbReference type="Pfam" id="PF00005">
    <property type="entry name" value="ABC_tran"/>
    <property type="match status" value="1"/>
</dbReference>
<dbReference type="InterPro" id="IPR003439">
    <property type="entry name" value="ABC_transporter-like_ATP-bd"/>
</dbReference>
<dbReference type="PROSITE" id="PS50893">
    <property type="entry name" value="ABC_TRANSPORTER_2"/>
    <property type="match status" value="1"/>
</dbReference>
<organism evidence="5 6">
    <name type="scientific">Nakamurella alba</name>
    <dbReference type="NCBI Taxonomy" id="2665158"/>
    <lineage>
        <taxon>Bacteria</taxon>
        <taxon>Bacillati</taxon>
        <taxon>Actinomycetota</taxon>
        <taxon>Actinomycetes</taxon>
        <taxon>Nakamurellales</taxon>
        <taxon>Nakamurellaceae</taxon>
        <taxon>Nakamurella</taxon>
    </lineage>
</organism>
<dbReference type="GO" id="GO:0016887">
    <property type="term" value="F:ATP hydrolysis activity"/>
    <property type="evidence" value="ECO:0007669"/>
    <property type="project" value="InterPro"/>
</dbReference>
<dbReference type="Gene3D" id="3.40.50.300">
    <property type="entry name" value="P-loop containing nucleotide triphosphate hydrolases"/>
    <property type="match status" value="1"/>
</dbReference>
<sequence>MGRFGAGVLGRRDTGVLPDGPAVLACTGLSRSFGGVHALRGVDLELDPGRTLAIIGPNGAGKSSLINVLTGLYAPSSGTVTLDGTDLRRTSMADRTRAGLMRTFQGNRIFGTLTVGACLAIGLEAPRARAGRHDVGSLAADFGLEALLDRPVKDLPYGIQKILNLAMVAASRPRVLLLDEPFAGVHADGVERLSAVIDDFRTAGVAVGVVEHNIAALMRIADDVVVLDSGRLIFRGTPTEAEVSPVVREAYLGASAARGGAA</sequence>
<keyword evidence="3 5" id="KW-0067">ATP-binding</keyword>
<protein>
    <submittedName>
        <fullName evidence="5">ATP-binding cassette domain-containing protein</fullName>
    </submittedName>
</protein>
<dbReference type="Proteomes" id="UP000460221">
    <property type="component" value="Unassembled WGS sequence"/>
</dbReference>
<dbReference type="RefSeq" id="WP_154767648.1">
    <property type="nucleotide sequence ID" value="NZ_WLYK01000001.1"/>
</dbReference>
<dbReference type="InterPro" id="IPR003593">
    <property type="entry name" value="AAA+_ATPase"/>
</dbReference>
<dbReference type="AlphaFoldDB" id="A0A7K1FIF6"/>
<feature type="domain" description="ABC transporter" evidence="4">
    <location>
        <begin position="24"/>
        <end position="254"/>
    </location>
</feature>
<evidence type="ECO:0000256" key="2">
    <source>
        <dbReference type="ARBA" id="ARBA00022741"/>
    </source>
</evidence>
<keyword evidence="1" id="KW-0813">Transport</keyword>
<evidence type="ECO:0000259" key="4">
    <source>
        <dbReference type="PROSITE" id="PS50893"/>
    </source>
</evidence>
<dbReference type="InterPro" id="IPR027417">
    <property type="entry name" value="P-loop_NTPase"/>
</dbReference>
<accession>A0A7K1FIF6</accession>
<dbReference type="SMART" id="SM00382">
    <property type="entry name" value="AAA"/>
    <property type="match status" value="1"/>
</dbReference>
<keyword evidence="6" id="KW-1185">Reference proteome</keyword>
<dbReference type="GO" id="GO:0005886">
    <property type="term" value="C:plasma membrane"/>
    <property type="evidence" value="ECO:0007669"/>
    <property type="project" value="TreeGrafter"/>
</dbReference>
<evidence type="ECO:0000256" key="3">
    <source>
        <dbReference type="ARBA" id="ARBA00022840"/>
    </source>
</evidence>
<gene>
    <name evidence="5" type="ORF">GIS00_08090</name>
</gene>
<keyword evidence="2" id="KW-0547">Nucleotide-binding</keyword>
<dbReference type="InterPro" id="IPR051120">
    <property type="entry name" value="ABC_AA/LPS_Transport"/>
</dbReference>
<dbReference type="SUPFAM" id="SSF52540">
    <property type="entry name" value="P-loop containing nucleoside triphosphate hydrolases"/>
    <property type="match status" value="1"/>
</dbReference>
<evidence type="ECO:0000313" key="5">
    <source>
        <dbReference type="EMBL" id="MTD13901.1"/>
    </source>
</evidence>
<proteinExistence type="predicted"/>
<comment type="caution">
    <text evidence="5">The sequence shown here is derived from an EMBL/GenBank/DDBJ whole genome shotgun (WGS) entry which is preliminary data.</text>
</comment>
<reference evidence="5 6" key="1">
    <citation type="submission" date="2019-11" db="EMBL/GenBank/DDBJ databases">
        <authorList>
            <person name="Jiang L.-Q."/>
        </authorList>
    </citation>
    <scope>NUCLEOTIDE SEQUENCE [LARGE SCALE GENOMIC DNA]</scope>
    <source>
        <strain evidence="5 6">YIM 132087</strain>
    </source>
</reference>
<dbReference type="PANTHER" id="PTHR45772">
    <property type="entry name" value="CONSERVED COMPONENT OF ABC TRANSPORTER FOR NATURAL AMINO ACIDS-RELATED"/>
    <property type="match status" value="1"/>
</dbReference>